<feature type="repeat" description="TPR" evidence="1">
    <location>
        <begin position="184"/>
        <end position="217"/>
    </location>
</feature>
<evidence type="ECO:0000256" key="1">
    <source>
        <dbReference type="PROSITE-ProRule" id="PRU00339"/>
    </source>
</evidence>
<dbReference type="Proteomes" id="UP001231197">
    <property type="component" value="Unassembled WGS sequence"/>
</dbReference>
<name>A0ABT7ZTR3_9FLAO</name>
<dbReference type="SUPFAM" id="SSF48452">
    <property type="entry name" value="TPR-like"/>
    <property type="match status" value="1"/>
</dbReference>
<comment type="caution">
    <text evidence="2">The sequence shown here is derived from an EMBL/GenBank/DDBJ whole genome shotgun (WGS) entry which is preliminary data.</text>
</comment>
<dbReference type="InterPro" id="IPR011990">
    <property type="entry name" value="TPR-like_helical_dom_sf"/>
</dbReference>
<gene>
    <name evidence="2" type="ORF">QMA06_06655</name>
</gene>
<sequence length="233" mass="27382">MKLKILLFTCTIFFIFNCSNNIDYSEAFIKETSGIYLYNPDDIIEVTYENNTLFLNWRGGKIKPVALDQNEFFVPDMYQKFRFVQHSETKKWYLSIIPEDDEGAITYDYQKVPSDYKTPSTHFKEGHYEKALEGYLKIKEQDSTSSFINEWDFNNMGYEHLGNHDYEKAIEILKINATLHPNSANVYDSLAEAYLHNGDSMEAYIHYKKTLEISPKNKSAQQFVTKNKIKYEN</sequence>
<dbReference type="RefSeq" id="WP_290206087.1">
    <property type="nucleotide sequence ID" value="NZ_JASDDK010000002.1"/>
</dbReference>
<dbReference type="SMART" id="SM00028">
    <property type="entry name" value="TPR"/>
    <property type="match status" value="2"/>
</dbReference>
<dbReference type="PROSITE" id="PS50005">
    <property type="entry name" value="TPR"/>
    <property type="match status" value="1"/>
</dbReference>
<evidence type="ECO:0000313" key="2">
    <source>
        <dbReference type="EMBL" id="MDN3492393.1"/>
    </source>
</evidence>
<dbReference type="Gene3D" id="1.25.40.10">
    <property type="entry name" value="Tetratricopeptide repeat domain"/>
    <property type="match status" value="1"/>
</dbReference>
<reference evidence="2 3" key="1">
    <citation type="journal article" date="2023" name="Int. J. Syst. Evol. Microbiol.">
        <title>Winogradskyella bathintestinalis sp. nov., isolated from the intestine of the deep-sea loosejaw dragonfish, Malacosteus niger.</title>
        <authorList>
            <person name="Uniacke-Lowe S."/>
            <person name="Johnson C.N."/>
            <person name="Stanton C."/>
            <person name="Hill C."/>
            <person name="Ross P."/>
        </authorList>
    </citation>
    <scope>NUCLEOTIDE SEQUENCE [LARGE SCALE GENOMIC DNA]</scope>
    <source>
        <strain evidence="2 3">APC 3343</strain>
    </source>
</reference>
<keyword evidence="3" id="KW-1185">Reference proteome</keyword>
<dbReference type="InterPro" id="IPR019734">
    <property type="entry name" value="TPR_rpt"/>
</dbReference>
<keyword evidence="1" id="KW-0802">TPR repeat</keyword>
<proteinExistence type="predicted"/>
<evidence type="ECO:0000313" key="3">
    <source>
        <dbReference type="Proteomes" id="UP001231197"/>
    </source>
</evidence>
<organism evidence="2 3">
    <name type="scientific">Winogradskyella bathintestinalis</name>
    <dbReference type="NCBI Taxonomy" id="3035208"/>
    <lineage>
        <taxon>Bacteria</taxon>
        <taxon>Pseudomonadati</taxon>
        <taxon>Bacteroidota</taxon>
        <taxon>Flavobacteriia</taxon>
        <taxon>Flavobacteriales</taxon>
        <taxon>Flavobacteriaceae</taxon>
        <taxon>Winogradskyella</taxon>
    </lineage>
</organism>
<protein>
    <submittedName>
        <fullName evidence="2">Tetratricopeptide repeat protein</fullName>
    </submittedName>
</protein>
<dbReference type="EMBL" id="JASDDK010000002">
    <property type="protein sequence ID" value="MDN3492393.1"/>
    <property type="molecule type" value="Genomic_DNA"/>
</dbReference>
<accession>A0ABT7ZTR3</accession>